<reference evidence="2" key="1">
    <citation type="submission" date="2015-07" db="EMBL/GenBank/DDBJ databases">
        <title>Discovery of a poly(ethylene terephthalate assimilation.</title>
        <authorList>
            <person name="Yoshida S."/>
            <person name="Hiraga K."/>
            <person name="Takehana T."/>
            <person name="Taniguchi I."/>
            <person name="Yamaji H."/>
            <person name="Maeda Y."/>
            <person name="Toyohara K."/>
            <person name="Miyamoto K."/>
            <person name="Kimura Y."/>
            <person name="Oda K."/>
        </authorList>
    </citation>
    <scope>NUCLEOTIDE SEQUENCE [LARGE SCALE GENOMIC DNA]</scope>
    <source>
        <strain evidence="2">NBRC 110686 / TISTR 2288 / 201-F6</strain>
    </source>
</reference>
<keyword evidence="2" id="KW-1185">Reference proteome</keyword>
<dbReference type="STRING" id="1547922.ISF6_1002"/>
<reference evidence="1 2" key="2">
    <citation type="journal article" date="2016" name="Science">
        <title>A bacterium that degrades and assimilates poly(ethylene terephthalate).</title>
        <authorList>
            <person name="Yoshida S."/>
            <person name="Hiraga K."/>
            <person name="Takehana T."/>
            <person name="Taniguchi I."/>
            <person name="Yamaji H."/>
            <person name="Maeda Y."/>
            <person name="Toyohara K."/>
            <person name="Miyamoto K."/>
            <person name="Kimura Y."/>
            <person name="Oda K."/>
        </authorList>
    </citation>
    <scope>NUCLEOTIDE SEQUENCE [LARGE SCALE GENOMIC DNA]</scope>
    <source>
        <strain evidence="2">NBRC 110686 / TISTR 2288 / 201-F6</strain>
    </source>
</reference>
<sequence length="123" mass="12922">MAVDPTPALEETLSAVEQRLSGLGEALRQRDLAEIDSQSAELHRALARAVDHFTRAARQGPIPPALRLRLASTSGHVAAQRESFARATAALDRAIDVLLPRDAPAVYGAYAGAGRSLGGSIQA</sequence>
<protein>
    <submittedName>
        <fullName evidence="1">Uncharacterized protein</fullName>
    </submittedName>
</protein>
<organism evidence="1 2">
    <name type="scientific">Piscinibacter sakaiensis</name>
    <name type="common">Ideonella sakaiensis</name>
    <dbReference type="NCBI Taxonomy" id="1547922"/>
    <lineage>
        <taxon>Bacteria</taxon>
        <taxon>Pseudomonadati</taxon>
        <taxon>Pseudomonadota</taxon>
        <taxon>Betaproteobacteria</taxon>
        <taxon>Burkholderiales</taxon>
        <taxon>Sphaerotilaceae</taxon>
        <taxon>Piscinibacter</taxon>
    </lineage>
</organism>
<dbReference type="AlphaFoldDB" id="A0A0K8NTP1"/>
<evidence type="ECO:0000313" key="1">
    <source>
        <dbReference type="EMBL" id="GAP33747.1"/>
    </source>
</evidence>
<gene>
    <name evidence="1" type="ORF">ISF6_1002</name>
</gene>
<evidence type="ECO:0000313" key="2">
    <source>
        <dbReference type="Proteomes" id="UP000037660"/>
    </source>
</evidence>
<proteinExistence type="predicted"/>
<dbReference type="EMBL" id="BBYR01000002">
    <property type="protein sequence ID" value="GAP33747.1"/>
    <property type="molecule type" value="Genomic_DNA"/>
</dbReference>
<accession>A0A0K8NTP1</accession>
<comment type="caution">
    <text evidence="1">The sequence shown here is derived from an EMBL/GenBank/DDBJ whole genome shotgun (WGS) entry which is preliminary data.</text>
</comment>
<name>A0A0K8NTP1_PISS1</name>
<dbReference type="Proteomes" id="UP000037660">
    <property type="component" value="Unassembled WGS sequence"/>
</dbReference>